<evidence type="ECO:0000313" key="2">
    <source>
        <dbReference type="Proteomes" id="UP000075666"/>
    </source>
</evidence>
<gene>
    <name evidence="1" type="ORF">B4102_1128</name>
</gene>
<name>A0A150KN30_9BACI</name>
<protein>
    <submittedName>
        <fullName evidence="1">Uncharacterized protein</fullName>
    </submittedName>
</protein>
<organism evidence="1 2">
    <name type="scientific">Heyndrickxia sporothermodurans</name>
    <dbReference type="NCBI Taxonomy" id="46224"/>
    <lineage>
        <taxon>Bacteria</taxon>
        <taxon>Bacillati</taxon>
        <taxon>Bacillota</taxon>
        <taxon>Bacilli</taxon>
        <taxon>Bacillales</taxon>
        <taxon>Bacillaceae</taxon>
        <taxon>Heyndrickxia</taxon>
    </lineage>
</organism>
<sequence>MLVKGQPLENPSYYSFIFFEKPFLVIGKFGKIRKDFLF</sequence>
<dbReference type="AlphaFoldDB" id="A0A150KN30"/>
<reference evidence="1 2" key="1">
    <citation type="submission" date="2016-01" db="EMBL/GenBank/DDBJ databases">
        <title>Genome Sequences of Twelve Sporeforming Bacillus Species Isolated from Foods.</title>
        <authorList>
            <person name="Berendsen E.M."/>
            <person name="Wells-Bennik M.H."/>
            <person name="Krawcyk A.O."/>
            <person name="De Jong A."/>
            <person name="Holsappel S."/>
            <person name="Eijlander R.T."/>
            <person name="Kuipers O.P."/>
        </authorList>
    </citation>
    <scope>NUCLEOTIDE SEQUENCE [LARGE SCALE GENOMIC DNA]</scope>
    <source>
        <strain evidence="1 2">B4102</strain>
    </source>
</reference>
<keyword evidence="2" id="KW-1185">Reference proteome</keyword>
<evidence type="ECO:0000313" key="1">
    <source>
        <dbReference type="EMBL" id="KYD00116.1"/>
    </source>
</evidence>
<proteinExistence type="predicted"/>
<dbReference type="STRING" id="46224.B4102_1128"/>
<accession>A0A150KN30</accession>
<dbReference type="Proteomes" id="UP000075666">
    <property type="component" value="Unassembled WGS sequence"/>
</dbReference>
<comment type="caution">
    <text evidence="1">The sequence shown here is derived from an EMBL/GenBank/DDBJ whole genome shotgun (WGS) entry which is preliminary data.</text>
</comment>
<dbReference type="EMBL" id="LQYN01000073">
    <property type="protein sequence ID" value="KYD00116.1"/>
    <property type="molecule type" value="Genomic_DNA"/>
</dbReference>
<dbReference type="PATRIC" id="fig|46224.3.peg.3856"/>